<evidence type="ECO:0000256" key="1">
    <source>
        <dbReference type="SAM" id="MobiDB-lite"/>
    </source>
</evidence>
<dbReference type="EMBL" id="JAQQAF010000009">
    <property type="protein sequence ID" value="KAJ8460581.1"/>
    <property type="molecule type" value="Genomic_DNA"/>
</dbReference>
<feature type="region of interest" description="Disordered" evidence="1">
    <location>
        <begin position="36"/>
        <end position="109"/>
    </location>
</feature>
<dbReference type="Proteomes" id="UP001222027">
    <property type="component" value="Unassembled WGS sequence"/>
</dbReference>
<gene>
    <name evidence="2" type="ORF">OPV22_033507</name>
</gene>
<proteinExistence type="predicted"/>
<dbReference type="AlphaFoldDB" id="A0AAV8P3E5"/>
<comment type="caution">
    <text evidence="2">The sequence shown here is derived from an EMBL/GenBank/DDBJ whole genome shotgun (WGS) entry which is preliminary data.</text>
</comment>
<protein>
    <submittedName>
        <fullName evidence="2">Uncharacterized protein</fullName>
    </submittedName>
</protein>
<accession>A0AAV8P3E5</accession>
<name>A0AAV8P3E5_ENSVE</name>
<reference evidence="2 3" key="1">
    <citation type="submission" date="2022-12" db="EMBL/GenBank/DDBJ databases">
        <title>Chromosome-scale assembly of the Ensete ventricosum genome.</title>
        <authorList>
            <person name="Dussert Y."/>
            <person name="Stocks J."/>
            <person name="Wendawek A."/>
            <person name="Woldeyes F."/>
            <person name="Nichols R.A."/>
            <person name="Borrell J.S."/>
        </authorList>
    </citation>
    <scope>NUCLEOTIDE SEQUENCE [LARGE SCALE GENOMIC DNA]</scope>
    <source>
        <strain evidence="3">cv. Maze</strain>
        <tissue evidence="2">Seeds</tissue>
    </source>
</reference>
<sequence>MLRTPSISFPCVTCRAGESGAHYPRNLTAAAVPISFPTHHQPSDSSNRERESNISAHCRAASSDGPDEPTAGTRSKCLDGREVDEMDAPAPFPGVAGAFHGGSRRKRRP</sequence>
<keyword evidence="3" id="KW-1185">Reference proteome</keyword>
<evidence type="ECO:0000313" key="3">
    <source>
        <dbReference type="Proteomes" id="UP001222027"/>
    </source>
</evidence>
<evidence type="ECO:0000313" key="2">
    <source>
        <dbReference type="EMBL" id="KAJ8460581.1"/>
    </source>
</evidence>
<organism evidence="2 3">
    <name type="scientific">Ensete ventricosum</name>
    <name type="common">Abyssinian banana</name>
    <name type="synonym">Musa ensete</name>
    <dbReference type="NCBI Taxonomy" id="4639"/>
    <lineage>
        <taxon>Eukaryota</taxon>
        <taxon>Viridiplantae</taxon>
        <taxon>Streptophyta</taxon>
        <taxon>Embryophyta</taxon>
        <taxon>Tracheophyta</taxon>
        <taxon>Spermatophyta</taxon>
        <taxon>Magnoliopsida</taxon>
        <taxon>Liliopsida</taxon>
        <taxon>Zingiberales</taxon>
        <taxon>Musaceae</taxon>
        <taxon>Ensete</taxon>
    </lineage>
</organism>